<dbReference type="SUPFAM" id="SSF46626">
    <property type="entry name" value="Cytochrome c"/>
    <property type="match status" value="2"/>
</dbReference>
<dbReference type="PANTHER" id="PTHR35008">
    <property type="entry name" value="BLL4482 PROTEIN-RELATED"/>
    <property type="match status" value="1"/>
</dbReference>
<keyword evidence="1 4" id="KW-0349">Heme</keyword>
<dbReference type="PANTHER" id="PTHR35008:SF4">
    <property type="entry name" value="BLL4482 PROTEIN"/>
    <property type="match status" value="1"/>
</dbReference>
<proteinExistence type="predicted"/>
<dbReference type="Proteomes" id="UP001370348">
    <property type="component" value="Chromosome"/>
</dbReference>
<protein>
    <recommendedName>
        <fullName evidence="5">Cytochrome c domain-containing protein</fullName>
    </recommendedName>
</protein>
<accession>A0ABZ2MBS4</accession>
<reference evidence="6 7" key="1">
    <citation type="submission" date="2021-12" db="EMBL/GenBank/DDBJ databases">
        <title>Discovery of the Pendulisporaceae a myxobacterial family with distinct sporulation behavior and unique specialized metabolism.</title>
        <authorList>
            <person name="Garcia R."/>
            <person name="Popoff A."/>
            <person name="Bader C.D."/>
            <person name="Loehr J."/>
            <person name="Walesch S."/>
            <person name="Walt C."/>
            <person name="Boldt J."/>
            <person name="Bunk B."/>
            <person name="Haeckl F.J.F.P.J."/>
            <person name="Gunesch A.P."/>
            <person name="Birkelbach J."/>
            <person name="Nuebel U."/>
            <person name="Pietschmann T."/>
            <person name="Bach T."/>
            <person name="Mueller R."/>
        </authorList>
    </citation>
    <scope>NUCLEOTIDE SEQUENCE [LARGE SCALE GENOMIC DNA]</scope>
    <source>
        <strain evidence="6 7">MSr11954</strain>
    </source>
</reference>
<evidence type="ECO:0000259" key="5">
    <source>
        <dbReference type="PROSITE" id="PS51007"/>
    </source>
</evidence>
<feature type="domain" description="Cytochrome c" evidence="5">
    <location>
        <begin position="205"/>
        <end position="301"/>
    </location>
</feature>
<dbReference type="InterPro" id="IPR036909">
    <property type="entry name" value="Cyt_c-like_dom_sf"/>
</dbReference>
<dbReference type="RefSeq" id="WP_394829539.1">
    <property type="nucleotide sequence ID" value="NZ_CP089984.1"/>
</dbReference>
<evidence type="ECO:0000313" key="7">
    <source>
        <dbReference type="Proteomes" id="UP001370348"/>
    </source>
</evidence>
<gene>
    <name evidence="6" type="ORF">LZC94_22295</name>
</gene>
<organism evidence="6 7">
    <name type="scientific">Pendulispora albinea</name>
    <dbReference type="NCBI Taxonomy" id="2741071"/>
    <lineage>
        <taxon>Bacteria</taxon>
        <taxon>Pseudomonadati</taxon>
        <taxon>Myxococcota</taxon>
        <taxon>Myxococcia</taxon>
        <taxon>Myxococcales</taxon>
        <taxon>Sorangiineae</taxon>
        <taxon>Pendulisporaceae</taxon>
        <taxon>Pendulispora</taxon>
    </lineage>
</organism>
<evidence type="ECO:0000313" key="6">
    <source>
        <dbReference type="EMBL" id="WXB19940.1"/>
    </source>
</evidence>
<dbReference type="Gene3D" id="1.10.760.10">
    <property type="entry name" value="Cytochrome c-like domain"/>
    <property type="match status" value="2"/>
</dbReference>
<sequence>MKSRWQRILAGIGVGVLALVAAAGAWVLFQVRAYDASVERVYDVPVPQQVVRSTDPAVLERGDHLARSLGSCANSECHGSNLAGGHPLQLGPLGTVIGPNITPGPGSAAAAYSDGELVRLIQHGIKRDGRSVQFMPCHEFGWMPGPEVMAIVSYVRSVPPVDQTSGKSSLGTLAKVLDRTGQVTVDVARKIDHTRPTDAPITPEPTAAYGAYLARGCGTCHGQGLSGGRIPGAPASMATPANLTPDSTGLEKWTFDDFSKVLDTGIRPDGRKLSPDMPYENLSKTNLLERRALWAYLRSLPPRPFGNR</sequence>
<keyword evidence="2 4" id="KW-0479">Metal-binding</keyword>
<keyword evidence="7" id="KW-1185">Reference proteome</keyword>
<dbReference type="InterPro" id="IPR051459">
    <property type="entry name" value="Cytochrome_c-type_DH"/>
</dbReference>
<evidence type="ECO:0000256" key="2">
    <source>
        <dbReference type="ARBA" id="ARBA00022723"/>
    </source>
</evidence>
<name>A0ABZ2MBS4_9BACT</name>
<dbReference type="InterPro" id="IPR009056">
    <property type="entry name" value="Cyt_c-like_dom"/>
</dbReference>
<evidence type="ECO:0000256" key="3">
    <source>
        <dbReference type="ARBA" id="ARBA00023004"/>
    </source>
</evidence>
<keyword evidence="3 4" id="KW-0408">Iron</keyword>
<dbReference type="EMBL" id="CP089984">
    <property type="protein sequence ID" value="WXB19940.1"/>
    <property type="molecule type" value="Genomic_DNA"/>
</dbReference>
<dbReference type="PROSITE" id="PS51007">
    <property type="entry name" value="CYTC"/>
    <property type="match status" value="1"/>
</dbReference>
<evidence type="ECO:0000256" key="1">
    <source>
        <dbReference type="ARBA" id="ARBA00022617"/>
    </source>
</evidence>
<evidence type="ECO:0000256" key="4">
    <source>
        <dbReference type="PROSITE-ProRule" id="PRU00433"/>
    </source>
</evidence>